<feature type="coiled-coil region" evidence="1">
    <location>
        <begin position="143"/>
        <end position="170"/>
    </location>
</feature>
<sequence>MEQIGFVPLEKSDLEILEVELDTILLSENMVAHTTKRIEVFEEHHSKRFAALQELHDQVCLLWTENGLSTEYQEDFLQHVEKDGLSIRALRTWHRELIHMVEKKQLLLRQHIDEGCQTLQNLYELYNIPVSQRIDLLAIQSANGSEEQVLAQLREEIRTLEQRKALHGRIQQLLQ</sequence>
<evidence type="ECO:0000313" key="5">
    <source>
        <dbReference type="EMBL" id="JAG28844.1"/>
    </source>
</evidence>
<protein>
    <recommendedName>
        <fullName evidence="12">Protein regulator of cytokinesis 1</fullName>
    </recommendedName>
</protein>
<evidence type="ECO:0000313" key="2">
    <source>
        <dbReference type="EMBL" id="JAG11993.1"/>
    </source>
</evidence>
<dbReference type="EMBL" id="GBHO01010474">
    <property type="protein sequence ID" value="JAG33130.1"/>
    <property type="molecule type" value="Transcribed_RNA"/>
</dbReference>
<evidence type="ECO:0000313" key="8">
    <source>
        <dbReference type="EMBL" id="JAG28850.1"/>
    </source>
</evidence>
<accession>A0A0A9YH45</accession>
<dbReference type="EMBL" id="GBHO01014754">
    <property type="protein sequence ID" value="JAG28850.1"/>
    <property type="molecule type" value="Transcribed_RNA"/>
</dbReference>
<reference evidence="8" key="1">
    <citation type="journal article" date="2014" name="PLoS ONE">
        <title>Transcriptome-Based Identification of ABC Transporters in the Western Tarnished Plant Bug Lygus hesperus.</title>
        <authorList>
            <person name="Hull J.J."/>
            <person name="Chaney K."/>
            <person name="Geib S.M."/>
            <person name="Fabrick J.A."/>
            <person name="Brent C.S."/>
            <person name="Walsh D."/>
            <person name="Lavine L.C."/>
        </authorList>
    </citation>
    <scope>NUCLEOTIDE SEQUENCE</scope>
</reference>
<evidence type="ECO:0008006" key="12">
    <source>
        <dbReference type="Google" id="ProtNLM"/>
    </source>
</evidence>
<dbReference type="EMBL" id="GBHO01014760">
    <property type="protein sequence ID" value="JAG28844.1"/>
    <property type="molecule type" value="Transcribed_RNA"/>
</dbReference>
<dbReference type="EMBL" id="GBHO01031610">
    <property type="protein sequence ID" value="JAG11994.1"/>
    <property type="molecule type" value="Transcribed_RNA"/>
</dbReference>
<reference evidence="8" key="2">
    <citation type="submission" date="2014-07" db="EMBL/GenBank/DDBJ databases">
        <authorList>
            <person name="Hull J."/>
        </authorList>
    </citation>
    <scope>NUCLEOTIDE SEQUENCE</scope>
</reference>
<dbReference type="EMBL" id="GBHO01010473">
    <property type="protein sequence ID" value="JAG33131.1"/>
    <property type="molecule type" value="Transcribed_RNA"/>
</dbReference>
<evidence type="ECO:0000313" key="10">
    <source>
        <dbReference type="EMBL" id="JAG33131.1"/>
    </source>
</evidence>
<dbReference type="EMBL" id="GBHO01010471">
    <property type="protein sequence ID" value="JAG33133.1"/>
    <property type="molecule type" value="Transcribed_RNA"/>
</dbReference>
<evidence type="ECO:0000256" key="1">
    <source>
        <dbReference type="SAM" id="Coils"/>
    </source>
</evidence>
<dbReference type="EMBL" id="GBHO01031611">
    <property type="protein sequence ID" value="JAG11993.1"/>
    <property type="molecule type" value="Transcribed_RNA"/>
</dbReference>
<name>A0A0A9YH45_LYGHE</name>
<evidence type="ECO:0000313" key="7">
    <source>
        <dbReference type="EMBL" id="JAG28849.1"/>
    </source>
</evidence>
<evidence type="ECO:0000313" key="11">
    <source>
        <dbReference type="EMBL" id="JAG33133.1"/>
    </source>
</evidence>
<dbReference type="EMBL" id="GBHO01014757">
    <property type="protein sequence ID" value="JAG28847.1"/>
    <property type="molecule type" value="Transcribed_RNA"/>
</dbReference>
<gene>
    <name evidence="10" type="ORF">CM83_43047</name>
    <name evidence="9" type="ORF">CM83_43049</name>
    <name evidence="11" type="ORF">CM83_43053</name>
    <name evidence="5" type="ORF">CM83_43059</name>
    <name evidence="6" type="ORF">CM83_43072</name>
    <name evidence="8" type="ORF">CM83_43078</name>
    <name evidence="7" type="ORF">CM83_43081</name>
    <name evidence="3" type="ORF">CM83_43091</name>
    <name evidence="2" type="ORF">CM83_43094</name>
    <name evidence="4" type="ORF">CM83_43101</name>
</gene>
<evidence type="ECO:0000313" key="9">
    <source>
        <dbReference type="EMBL" id="JAG33130.1"/>
    </source>
</evidence>
<dbReference type="Pfam" id="PF03999">
    <property type="entry name" value="MAP65_ASE1"/>
    <property type="match status" value="1"/>
</dbReference>
<evidence type="ECO:0000313" key="4">
    <source>
        <dbReference type="EMBL" id="JAG12004.1"/>
    </source>
</evidence>
<dbReference type="AlphaFoldDB" id="A0A0A9YH45"/>
<organism evidence="8">
    <name type="scientific">Lygus hesperus</name>
    <name type="common">Western plant bug</name>
    <dbReference type="NCBI Taxonomy" id="30085"/>
    <lineage>
        <taxon>Eukaryota</taxon>
        <taxon>Metazoa</taxon>
        <taxon>Ecdysozoa</taxon>
        <taxon>Arthropoda</taxon>
        <taxon>Hexapoda</taxon>
        <taxon>Insecta</taxon>
        <taxon>Pterygota</taxon>
        <taxon>Neoptera</taxon>
        <taxon>Paraneoptera</taxon>
        <taxon>Hemiptera</taxon>
        <taxon>Heteroptera</taxon>
        <taxon>Panheteroptera</taxon>
        <taxon>Cimicomorpha</taxon>
        <taxon>Miridae</taxon>
        <taxon>Mirini</taxon>
        <taxon>Lygus</taxon>
    </lineage>
</organism>
<evidence type="ECO:0000313" key="6">
    <source>
        <dbReference type="EMBL" id="JAG28847.1"/>
    </source>
</evidence>
<keyword evidence="1" id="KW-0175">Coiled coil</keyword>
<evidence type="ECO:0000313" key="3">
    <source>
        <dbReference type="EMBL" id="JAG11994.1"/>
    </source>
</evidence>
<dbReference type="EMBL" id="GBHO01031600">
    <property type="protein sequence ID" value="JAG12004.1"/>
    <property type="molecule type" value="Transcribed_RNA"/>
</dbReference>
<proteinExistence type="predicted"/>
<dbReference type="EMBL" id="GBHO01014755">
    <property type="protein sequence ID" value="JAG28849.1"/>
    <property type="molecule type" value="Transcribed_RNA"/>
</dbReference>